<feature type="domain" description="B box-type" evidence="10">
    <location>
        <begin position="137"/>
        <end position="178"/>
    </location>
</feature>
<dbReference type="InterPro" id="IPR043136">
    <property type="entry name" value="B30.2/SPRY_sf"/>
</dbReference>
<evidence type="ECO:0000256" key="3">
    <source>
        <dbReference type="ARBA" id="ARBA00022771"/>
    </source>
</evidence>
<evidence type="ECO:0000313" key="13">
    <source>
        <dbReference type="RefSeq" id="XP_032834600.1"/>
    </source>
</evidence>
<dbReference type="Pfam" id="PF00622">
    <property type="entry name" value="SPRY"/>
    <property type="match status" value="1"/>
</dbReference>
<dbReference type="Pfam" id="PF15227">
    <property type="entry name" value="zf-C3HC4_4"/>
    <property type="match status" value="1"/>
</dbReference>
<dbReference type="InterPro" id="IPR013320">
    <property type="entry name" value="ConA-like_dom_sf"/>
</dbReference>
<name>A0AAJ7UG43_PETMA</name>
<dbReference type="InterPro" id="IPR001841">
    <property type="entry name" value="Znf_RING"/>
</dbReference>
<keyword evidence="4" id="KW-0862">Zinc</keyword>
<dbReference type="SMART" id="SM00449">
    <property type="entry name" value="SPRY"/>
    <property type="match status" value="1"/>
</dbReference>
<dbReference type="GO" id="GO:0045087">
    <property type="term" value="P:innate immune response"/>
    <property type="evidence" value="ECO:0007669"/>
    <property type="project" value="UniProtKB-KW"/>
</dbReference>
<dbReference type="InterPro" id="IPR013083">
    <property type="entry name" value="Znf_RING/FYVE/PHD"/>
</dbReference>
<dbReference type="Gene3D" id="3.30.40.10">
    <property type="entry name" value="Zinc/RING finger domain, C3HC4 (zinc finger)"/>
    <property type="match status" value="1"/>
</dbReference>
<dbReference type="Pfam" id="PF13765">
    <property type="entry name" value="PRY"/>
    <property type="match status" value="1"/>
</dbReference>
<reference evidence="13" key="1">
    <citation type="submission" date="2025-08" db="UniProtKB">
        <authorList>
            <consortium name="RefSeq"/>
        </authorList>
    </citation>
    <scope>IDENTIFICATION</scope>
    <source>
        <tissue evidence="13">Sperm</tissue>
    </source>
</reference>
<evidence type="ECO:0000256" key="7">
    <source>
        <dbReference type="SAM" id="Coils"/>
    </source>
</evidence>
<dbReference type="AlphaFoldDB" id="A0AAJ7UG43"/>
<keyword evidence="12" id="KW-1185">Reference proteome</keyword>
<evidence type="ECO:0000256" key="4">
    <source>
        <dbReference type="ARBA" id="ARBA00022833"/>
    </source>
</evidence>
<dbReference type="RefSeq" id="XP_032834600.1">
    <property type="nucleotide sequence ID" value="XM_032978709.1"/>
</dbReference>
<evidence type="ECO:0000313" key="12">
    <source>
        <dbReference type="Proteomes" id="UP001318040"/>
    </source>
</evidence>
<dbReference type="SMART" id="SM00589">
    <property type="entry name" value="PRY"/>
    <property type="match status" value="1"/>
</dbReference>
<accession>A0AAJ7UG43</accession>
<dbReference type="SUPFAM" id="SSF49899">
    <property type="entry name" value="Concanavalin A-like lectins/glucanases"/>
    <property type="match status" value="1"/>
</dbReference>
<dbReference type="PROSITE" id="PS50188">
    <property type="entry name" value="B302_SPRY"/>
    <property type="match status" value="1"/>
</dbReference>
<evidence type="ECO:0000256" key="5">
    <source>
        <dbReference type="ARBA" id="ARBA00022859"/>
    </source>
</evidence>
<dbReference type="SUPFAM" id="SSF57845">
    <property type="entry name" value="B-box zinc-binding domain"/>
    <property type="match status" value="1"/>
</dbReference>
<proteinExistence type="predicted"/>
<dbReference type="InterPro" id="IPR003879">
    <property type="entry name" value="Butyrophylin_SPRY"/>
</dbReference>
<feature type="coiled-coil region" evidence="7">
    <location>
        <begin position="258"/>
        <end position="288"/>
    </location>
</feature>
<dbReference type="InterPro" id="IPR003877">
    <property type="entry name" value="SPRY_dom"/>
</dbReference>
<dbReference type="SUPFAM" id="SSF57850">
    <property type="entry name" value="RING/U-box"/>
    <property type="match status" value="1"/>
</dbReference>
<evidence type="ECO:0000259" key="11">
    <source>
        <dbReference type="PROSITE" id="PS50188"/>
    </source>
</evidence>
<feature type="domain" description="B30.2/SPRY" evidence="11">
    <location>
        <begin position="321"/>
        <end position="522"/>
    </location>
</feature>
<dbReference type="InterPro" id="IPR051051">
    <property type="entry name" value="E3_ubiq-ligase_TRIM/RNF"/>
</dbReference>
<gene>
    <name evidence="13" type="primary">LOC116956860</name>
</gene>
<dbReference type="PRINTS" id="PR01407">
    <property type="entry name" value="BUTYPHLNCDUF"/>
</dbReference>
<dbReference type="GO" id="GO:0008270">
    <property type="term" value="F:zinc ion binding"/>
    <property type="evidence" value="ECO:0007669"/>
    <property type="project" value="UniProtKB-KW"/>
</dbReference>
<organism evidence="12 13">
    <name type="scientific">Petromyzon marinus</name>
    <name type="common">Sea lamprey</name>
    <dbReference type="NCBI Taxonomy" id="7757"/>
    <lineage>
        <taxon>Eukaryota</taxon>
        <taxon>Metazoa</taxon>
        <taxon>Chordata</taxon>
        <taxon>Craniata</taxon>
        <taxon>Vertebrata</taxon>
        <taxon>Cyclostomata</taxon>
        <taxon>Hyperoartia</taxon>
        <taxon>Petromyzontiformes</taxon>
        <taxon>Petromyzontidae</taxon>
        <taxon>Petromyzon</taxon>
    </lineage>
</organism>
<dbReference type="PANTHER" id="PTHR25465">
    <property type="entry name" value="B-BOX DOMAIN CONTAINING"/>
    <property type="match status" value="1"/>
</dbReference>
<dbReference type="PANTHER" id="PTHR25465:SF14">
    <property type="entry name" value="E3 UBIQUITIN-PROTEIN LIGASE TRIM65"/>
    <property type="match status" value="1"/>
</dbReference>
<dbReference type="Gene3D" id="4.10.830.40">
    <property type="match status" value="1"/>
</dbReference>
<feature type="domain" description="RING-type" evidence="9">
    <location>
        <begin position="16"/>
        <end position="56"/>
    </location>
</feature>
<dbReference type="PROSITE" id="PS50119">
    <property type="entry name" value="ZF_BBOX"/>
    <property type="match status" value="1"/>
</dbReference>
<evidence type="ECO:0000256" key="6">
    <source>
        <dbReference type="PROSITE-ProRule" id="PRU00024"/>
    </source>
</evidence>
<dbReference type="Gene3D" id="3.30.160.60">
    <property type="entry name" value="Classic Zinc Finger"/>
    <property type="match status" value="1"/>
</dbReference>
<keyword evidence="2" id="KW-0479">Metal-binding</keyword>
<dbReference type="InterPro" id="IPR001870">
    <property type="entry name" value="B30.2/SPRY"/>
</dbReference>
<feature type="region of interest" description="Disordered" evidence="8">
    <location>
        <begin position="188"/>
        <end position="207"/>
    </location>
</feature>
<dbReference type="KEGG" id="pmrn:116956860"/>
<evidence type="ECO:0000259" key="9">
    <source>
        <dbReference type="PROSITE" id="PS50089"/>
    </source>
</evidence>
<evidence type="ECO:0000256" key="1">
    <source>
        <dbReference type="ARBA" id="ARBA00022588"/>
    </source>
</evidence>
<evidence type="ECO:0000256" key="2">
    <source>
        <dbReference type="ARBA" id="ARBA00022723"/>
    </source>
</evidence>
<dbReference type="InterPro" id="IPR058030">
    <property type="entry name" value="TRIM8/14/16/25/29/45/65_CC"/>
</dbReference>
<dbReference type="Pfam" id="PF00643">
    <property type="entry name" value="zf-B_box"/>
    <property type="match status" value="1"/>
</dbReference>
<evidence type="ECO:0000259" key="10">
    <source>
        <dbReference type="PROSITE" id="PS50119"/>
    </source>
</evidence>
<dbReference type="Proteomes" id="UP001318040">
    <property type="component" value="Chromosome 68"/>
</dbReference>
<dbReference type="PROSITE" id="PS50089">
    <property type="entry name" value="ZF_RING_2"/>
    <property type="match status" value="1"/>
</dbReference>
<dbReference type="InterPro" id="IPR017907">
    <property type="entry name" value="Znf_RING_CS"/>
</dbReference>
<keyword evidence="1" id="KW-0399">Innate immunity</keyword>
<dbReference type="Pfam" id="PF25600">
    <property type="entry name" value="TRIM_CC"/>
    <property type="match status" value="1"/>
</dbReference>
<keyword evidence="3 6" id="KW-0863">Zinc-finger</keyword>
<keyword evidence="7" id="KW-0175">Coiled coil</keyword>
<dbReference type="Gene3D" id="2.60.120.920">
    <property type="match status" value="1"/>
</dbReference>
<dbReference type="InterPro" id="IPR006574">
    <property type="entry name" value="PRY"/>
</dbReference>
<dbReference type="SMART" id="SM00336">
    <property type="entry name" value="BBOX"/>
    <property type="match status" value="2"/>
</dbReference>
<dbReference type="GO" id="GO:0005737">
    <property type="term" value="C:cytoplasm"/>
    <property type="evidence" value="ECO:0007669"/>
    <property type="project" value="UniProtKB-ARBA"/>
</dbReference>
<evidence type="ECO:0000256" key="8">
    <source>
        <dbReference type="SAM" id="MobiDB-lite"/>
    </source>
</evidence>
<dbReference type="PROSITE" id="PS00518">
    <property type="entry name" value="ZF_RING_1"/>
    <property type="match status" value="1"/>
</dbReference>
<protein>
    <submittedName>
        <fullName evidence="13">Zinc-binding protein A33-like isoform X1</fullName>
    </submittedName>
</protein>
<keyword evidence="5" id="KW-0391">Immunity</keyword>
<sequence length="522" mass="58565">MANASPSDCVDSELSCPICLGTFECPSTLSCGHSFCLRCLDGAWERASSFSCPQCRATFPERPQLKRNVALANLVEQLRVGERMAGVVFCDTCDDRMTRGVKTCLRCEMSLCEFHLKPHLKNPKFKDHVLVAPIVNVEERRCKKHEDPYRFYCKQDGGLVCTVCSITCAHKRHDVIALEDEHKTRKSGVGAETRAVEKKRKKAETSVGRMKAARKAMQDSMVQTKARISGEFTRMRATLNEDERAALDRVNMKGSELLSMIEENIAHYEREISELQEEATRLRALHEERDSLTFLQGHMKKTERTEHPPPPAPPSDLTLGDVSWLSGVIEKLKLSAPYGRSPTVDPNSAHNKLQISSDLRTVTLTAVSQRRPDHPHRFDRYAQALCSESFSSGQHYWEVDVGGAARRCQVGVTYGTIARKGRGKECRLGQNDSSWVLYKDNNNSCYVRHGGVATSVPVRDPPRRVGCHLHWEAGLLSFYRADSMELLHCIHHAFSQPLYPALSVWGVVVGDSVRILDLSRAS</sequence>
<dbReference type="InterPro" id="IPR000315">
    <property type="entry name" value="Znf_B-box"/>
</dbReference>
<dbReference type="SMART" id="SM00184">
    <property type="entry name" value="RING"/>
    <property type="match status" value="1"/>
</dbReference>